<evidence type="ECO:0000313" key="2">
    <source>
        <dbReference type="Proteomes" id="UP000265520"/>
    </source>
</evidence>
<dbReference type="Proteomes" id="UP000265520">
    <property type="component" value="Unassembled WGS sequence"/>
</dbReference>
<protein>
    <submittedName>
        <fullName evidence="1">Uncharacterized protein</fullName>
    </submittedName>
</protein>
<accession>A0A392SFR1</accession>
<feature type="non-terminal residue" evidence="1">
    <location>
        <position position="1"/>
    </location>
</feature>
<dbReference type="AlphaFoldDB" id="A0A392SFR1"/>
<evidence type="ECO:0000313" key="1">
    <source>
        <dbReference type="EMBL" id="MCI47731.1"/>
    </source>
</evidence>
<dbReference type="EMBL" id="LXQA010376341">
    <property type="protein sequence ID" value="MCI47731.1"/>
    <property type="molecule type" value="Genomic_DNA"/>
</dbReference>
<sequence>DVLRPTTCYKGQSSLPPNFKKPLLPPSGDRFCGEEEWGDAALVGPTSGGNLCSPLMLCVDTDAALVRPALGGPPRSSLALCANS</sequence>
<feature type="non-terminal residue" evidence="1">
    <location>
        <position position="84"/>
    </location>
</feature>
<proteinExistence type="predicted"/>
<reference evidence="1 2" key="1">
    <citation type="journal article" date="2018" name="Front. Plant Sci.">
        <title>Red Clover (Trifolium pratense) and Zigzag Clover (T. medium) - A Picture of Genomic Similarities and Differences.</title>
        <authorList>
            <person name="Dluhosova J."/>
            <person name="Istvanek J."/>
            <person name="Nedelnik J."/>
            <person name="Repkova J."/>
        </authorList>
    </citation>
    <scope>NUCLEOTIDE SEQUENCE [LARGE SCALE GENOMIC DNA]</scope>
    <source>
        <strain evidence="2">cv. 10/8</strain>
        <tissue evidence="1">Leaf</tissue>
    </source>
</reference>
<keyword evidence="2" id="KW-1185">Reference proteome</keyword>
<organism evidence="1 2">
    <name type="scientific">Trifolium medium</name>
    <dbReference type="NCBI Taxonomy" id="97028"/>
    <lineage>
        <taxon>Eukaryota</taxon>
        <taxon>Viridiplantae</taxon>
        <taxon>Streptophyta</taxon>
        <taxon>Embryophyta</taxon>
        <taxon>Tracheophyta</taxon>
        <taxon>Spermatophyta</taxon>
        <taxon>Magnoliopsida</taxon>
        <taxon>eudicotyledons</taxon>
        <taxon>Gunneridae</taxon>
        <taxon>Pentapetalae</taxon>
        <taxon>rosids</taxon>
        <taxon>fabids</taxon>
        <taxon>Fabales</taxon>
        <taxon>Fabaceae</taxon>
        <taxon>Papilionoideae</taxon>
        <taxon>50 kb inversion clade</taxon>
        <taxon>NPAAA clade</taxon>
        <taxon>Hologalegina</taxon>
        <taxon>IRL clade</taxon>
        <taxon>Trifolieae</taxon>
        <taxon>Trifolium</taxon>
    </lineage>
</organism>
<name>A0A392SFR1_9FABA</name>
<comment type="caution">
    <text evidence="1">The sequence shown here is derived from an EMBL/GenBank/DDBJ whole genome shotgun (WGS) entry which is preliminary data.</text>
</comment>